<accession>A0A1Q2CRY8</accession>
<dbReference type="KEGG" id="tes:BW730_16650"/>
<dbReference type="STRING" id="1332264.BW730_16650"/>
<dbReference type="OrthoDB" id="3636235at2"/>
<proteinExistence type="predicted"/>
<protein>
    <recommendedName>
        <fullName evidence="1">DUF1707 domain-containing protein</fullName>
    </recommendedName>
</protein>
<dbReference type="PANTHER" id="PTHR40763">
    <property type="entry name" value="MEMBRANE PROTEIN-RELATED"/>
    <property type="match status" value="1"/>
</dbReference>
<reference evidence="3" key="1">
    <citation type="submission" date="2017-02" db="EMBL/GenBank/DDBJ databases">
        <title>Tessaracoccus aquaemaris sp. nov., isolated from the intestine of a Korean rockfish, Sebastes schlegelii, in a marine aquaculture pond.</title>
        <authorList>
            <person name="Tak E.J."/>
            <person name="Bae J.-W."/>
        </authorList>
    </citation>
    <scope>NUCLEOTIDE SEQUENCE [LARGE SCALE GENOMIC DNA]</scope>
    <source>
        <strain evidence="3">NSG39</strain>
    </source>
</reference>
<dbReference type="Proteomes" id="UP000188145">
    <property type="component" value="Chromosome"/>
</dbReference>
<keyword evidence="3" id="KW-1185">Reference proteome</keyword>
<organism evidence="2 3">
    <name type="scientific">Tessaracoccus aquimaris</name>
    <dbReference type="NCBI Taxonomy" id="1332264"/>
    <lineage>
        <taxon>Bacteria</taxon>
        <taxon>Bacillati</taxon>
        <taxon>Actinomycetota</taxon>
        <taxon>Actinomycetes</taxon>
        <taxon>Propionibacteriales</taxon>
        <taxon>Propionibacteriaceae</taxon>
        <taxon>Tessaracoccus</taxon>
    </lineage>
</organism>
<evidence type="ECO:0000259" key="1">
    <source>
        <dbReference type="Pfam" id="PF08044"/>
    </source>
</evidence>
<feature type="domain" description="DUF1707" evidence="1">
    <location>
        <begin position="11"/>
        <end position="63"/>
    </location>
</feature>
<evidence type="ECO:0000313" key="2">
    <source>
        <dbReference type="EMBL" id="AQP48879.1"/>
    </source>
</evidence>
<dbReference type="AlphaFoldDB" id="A0A1Q2CRY8"/>
<name>A0A1Q2CRY8_9ACTN</name>
<dbReference type="RefSeq" id="WP_077687234.1">
    <property type="nucleotide sequence ID" value="NZ_CP019606.1"/>
</dbReference>
<dbReference type="InterPro" id="IPR012551">
    <property type="entry name" value="DUF1707_SHOCT-like"/>
</dbReference>
<dbReference type="EMBL" id="CP019606">
    <property type="protein sequence ID" value="AQP48879.1"/>
    <property type="molecule type" value="Genomic_DNA"/>
</dbReference>
<evidence type="ECO:0000313" key="3">
    <source>
        <dbReference type="Proteomes" id="UP000188145"/>
    </source>
</evidence>
<sequence length="204" mass="21946">MDGSQVPERRMRASDAERDEVLTVLQRAYESGRLDLNEMRERQDKALRGQFVDELPVLVGDLPEGRSLVLGDERQVAPRPRGVAETAPADGGFTISVMSGRDITVESGTREMRNFAWWGGNNFDLTGAMGPGRIVTLTLHAVMGGSTITVPPGVRVVDRSLAIMAGNEVQRDAQGDGSNGTLVLEGFLWWAGNEVKLGQGPAGA</sequence>
<gene>
    <name evidence="2" type="ORF">BW730_16650</name>
</gene>
<dbReference type="Pfam" id="PF08044">
    <property type="entry name" value="DUF1707"/>
    <property type="match status" value="1"/>
</dbReference>
<dbReference type="PANTHER" id="PTHR40763:SF5">
    <property type="entry name" value="MEMBRANE PROTEIN"/>
    <property type="match status" value="1"/>
</dbReference>